<evidence type="ECO:0000256" key="1">
    <source>
        <dbReference type="ARBA" id="ARBA00004141"/>
    </source>
</evidence>
<dbReference type="AlphaFoldDB" id="A0A5E8CJY5"/>
<feature type="transmembrane region" description="Helical" evidence="6">
    <location>
        <begin position="419"/>
        <end position="441"/>
    </location>
</feature>
<keyword evidence="4 6" id="KW-1133">Transmembrane helix</keyword>
<evidence type="ECO:0000313" key="7">
    <source>
        <dbReference type="EMBL" id="VVU95357.1"/>
    </source>
</evidence>
<feature type="transmembrane region" description="Helical" evidence="6">
    <location>
        <begin position="447"/>
        <end position="467"/>
    </location>
</feature>
<evidence type="ECO:0000256" key="2">
    <source>
        <dbReference type="ARBA" id="ARBA00022448"/>
    </source>
</evidence>
<dbReference type="SUPFAM" id="SSF103473">
    <property type="entry name" value="MFS general substrate transporter"/>
    <property type="match status" value="2"/>
</dbReference>
<feature type="transmembrane region" description="Helical" evidence="6">
    <location>
        <begin position="198"/>
        <end position="217"/>
    </location>
</feature>
<feature type="transmembrane region" description="Helical" evidence="6">
    <location>
        <begin position="48"/>
        <end position="73"/>
    </location>
</feature>
<dbReference type="GO" id="GO:0016020">
    <property type="term" value="C:membrane"/>
    <property type="evidence" value="ECO:0007669"/>
    <property type="project" value="UniProtKB-SubCell"/>
</dbReference>
<dbReference type="InterPro" id="IPR009716">
    <property type="entry name" value="Ferroportin-1"/>
</dbReference>
<feature type="transmembrane region" description="Helical" evidence="6">
    <location>
        <begin position="277"/>
        <end position="298"/>
    </location>
</feature>
<feature type="transmembrane region" description="Helical" evidence="6">
    <location>
        <begin position="135"/>
        <end position="154"/>
    </location>
</feature>
<feature type="transmembrane region" description="Helical" evidence="6">
    <location>
        <begin position="253"/>
        <end position="271"/>
    </location>
</feature>
<sequence>MKLNKRHIFLLILASLSCIFITFGFTCFFSHQLCPPLPAFNIDPTKQNIYWGIPMIIIGFTILLASLFGFYLIPYEKINPDFQALLPETIIKKKIFNLIYVSHFLSSWGDRMLQFAIPVILMLIFKTSFLPTAIYGIAICLGNIIGLQFLGKWIDNTCRWKVQKKSIILENISIVFNSILICYLPYYLSNNLLSFHDYRIILIIIFGMLFSIVAEIMNNAQTISTEKDWIIVISDSSTYPIEKANATMKRIDLFCKILAPAFLGIILDFFSHSYHKIFVAGIVILIWNIISFPLETLYKLVIYENFSELENQYNELCFGIDSTDLDYEDLGIIRRKKSWFSSTKLYFKHFIFLASISGCLLYMTVLSNGAIMTNYLQWRNISLKIIALSRGLGALMGFLGTYLYIWLTKRSDREEKIGLISLWSFFLLLSPILFSFIIVPFTIISDYTLIISCIVSRTALWIFDLVLQSIMQRGIGERERGKINSSHTIMYQIFTLLINIFGIIFYNPENFIYLIIISLVAILSSAIVFSLWYKRYVLPSGYIYLF</sequence>
<evidence type="ECO:0000256" key="6">
    <source>
        <dbReference type="SAM" id="Phobius"/>
    </source>
</evidence>
<dbReference type="PANTHER" id="PTHR11660:SF57">
    <property type="entry name" value="SOLUTE CARRIER FAMILY 40 MEMBER"/>
    <property type="match status" value="1"/>
</dbReference>
<evidence type="ECO:0000256" key="3">
    <source>
        <dbReference type="ARBA" id="ARBA00022692"/>
    </source>
</evidence>
<dbReference type="Gene3D" id="1.20.1250.20">
    <property type="entry name" value="MFS general substrate transporter like domains"/>
    <property type="match status" value="1"/>
</dbReference>
<dbReference type="GO" id="GO:0005381">
    <property type="term" value="F:iron ion transmembrane transporter activity"/>
    <property type="evidence" value="ECO:0007669"/>
    <property type="project" value="InterPro"/>
</dbReference>
<feature type="transmembrane region" description="Helical" evidence="6">
    <location>
        <begin position="512"/>
        <end position="533"/>
    </location>
</feature>
<accession>A0A5E8CJY5</accession>
<feature type="transmembrane region" description="Helical" evidence="6">
    <location>
        <begin position="166"/>
        <end position="186"/>
    </location>
</feature>
<name>A0A5E8CJY5_9ZZZZ</name>
<keyword evidence="3 6" id="KW-0812">Transmembrane</keyword>
<evidence type="ECO:0000256" key="5">
    <source>
        <dbReference type="ARBA" id="ARBA00023136"/>
    </source>
</evidence>
<feature type="transmembrane region" description="Helical" evidence="6">
    <location>
        <begin position="488"/>
        <end position="506"/>
    </location>
</feature>
<proteinExistence type="predicted"/>
<keyword evidence="2" id="KW-0813">Transport</keyword>
<gene>
    <name evidence="7" type="ORF">CPAV1605_1108</name>
</gene>
<feature type="transmembrane region" description="Helical" evidence="6">
    <location>
        <begin position="345"/>
        <end position="365"/>
    </location>
</feature>
<dbReference type="PROSITE" id="PS51257">
    <property type="entry name" value="PROKAR_LIPOPROTEIN"/>
    <property type="match status" value="1"/>
</dbReference>
<protein>
    <submittedName>
        <fullName evidence="7">Ferroportin1 (FPN1)</fullName>
    </submittedName>
</protein>
<dbReference type="PANTHER" id="PTHR11660">
    <property type="entry name" value="SOLUTE CARRIER FAMILY 40 MEMBER"/>
    <property type="match status" value="1"/>
</dbReference>
<evidence type="ECO:0000256" key="4">
    <source>
        <dbReference type="ARBA" id="ARBA00022989"/>
    </source>
</evidence>
<keyword evidence="5 6" id="KW-0472">Membrane</keyword>
<dbReference type="InterPro" id="IPR036259">
    <property type="entry name" value="MFS_trans_sf"/>
</dbReference>
<dbReference type="EMBL" id="CABVLZ010000004">
    <property type="protein sequence ID" value="VVU95357.1"/>
    <property type="molecule type" value="Genomic_DNA"/>
</dbReference>
<reference evidence="7" key="1">
    <citation type="submission" date="2019-09" db="EMBL/GenBank/DDBJ databases">
        <authorList>
            <person name="Needham M D."/>
        </authorList>
    </citation>
    <scope>NUCLEOTIDE SEQUENCE</scope>
</reference>
<comment type="subcellular location">
    <subcellularLocation>
        <location evidence="1">Membrane</location>
        <topology evidence="1">Multi-pass membrane protein</topology>
    </subcellularLocation>
</comment>
<dbReference type="Pfam" id="PF06963">
    <property type="entry name" value="FPN1"/>
    <property type="match status" value="1"/>
</dbReference>
<organism evidence="7">
    <name type="scientific">seawater metagenome</name>
    <dbReference type="NCBI Taxonomy" id="1561972"/>
    <lineage>
        <taxon>unclassified sequences</taxon>
        <taxon>metagenomes</taxon>
        <taxon>ecological metagenomes</taxon>
    </lineage>
</organism>
<feature type="transmembrane region" description="Helical" evidence="6">
    <location>
        <begin position="385"/>
        <end position="407"/>
    </location>
</feature>